<dbReference type="GO" id="GO:0051216">
    <property type="term" value="P:cartilage development"/>
    <property type="evidence" value="ECO:0007669"/>
    <property type="project" value="Ensembl"/>
</dbReference>
<dbReference type="GO" id="GO:0033333">
    <property type="term" value="P:fin development"/>
    <property type="evidence" value="ECO:0007669"/>
    <property type="project" value="Ensembl"/>
</dbReference>
<dbReference type="STRING" id="244447.ENSCSEP00000029428"/>
<feature type="compositionally biased region" description="Polar residues" evidence="1">
    <location>
        <begin position="459"/>
        <end position="470"/>
    </location>
</feature>
<evidence type="ECO:0000256" key="2">
    <source>
        <dbReference type="SAM" id="SignalP"/>
    </source>
</evidence>
<accession>A0A3P8WPQ0</accession>
<feature type="region of interest" description="Disordered" evidence="1">
    <location>
        <begin position="456"/>
        <end position="491"/>
    </location>
</feature>
<feature type="compositionally biased region" description="Basic and acidic residues" evidence="1">
    <location>
        <begin position="549"/>
        <end position="568"/>
    </location>
</feature>
<feature type="signal peptide" evidence="2">
    <location>
        <begin position="1"/>
        <end position="29"/>
    </location>
</feature>
<feature type="chain" id="PRO_5018190680" evidence="2">
    <location>
        <begin position="30"/>
        <end position="648"/>
    </location>
</feature>
<dbReference type="GeneTree" id="ENSGT00500000045505"/>
<dbReference type="CTD" id="794315"/>
<feature type="region of interest" description="Disordered" evidence="1">
    <location>
        <begin position="125"/>
        <end position="155"/>
    </location>
</feature>
<dbReference type="FunCoup" id="A0A3P8WPQ0">
    <property type="interactions" value="115"/>
</dbReference>
<feature type="region of interest" description="Disordered" evidence="1">
    <location>
        <begin position="506"/>
        <end position="648"/>
    </location>
</feature>
<name>A0A3P8WPQ0_CYNSE</name>
<feature type="compositionally biased region" description="Basic and acidic residues" evidence="1">
    <location>
        <begin position="473"/>
        <end position="491"/>
    </location>
</feature>
<evidence type="ECO:0000313" key="4">
    <source>
        <dbReference type="Proteomes" id="UP000265120"/>
    </source>
</evidence>
<dbReference type="RefSeq" id="XP_008306304.1">
    <property type="nucleotide sequence ID" value="XM_008308082.3"/>
</dbReference>
<keyword evidence="2" id="KW-0732">Signal</keyword>
<proteinExistence type="predicted"/>
<reference evidence="3" key="2">
    <citation type="submission" date="2025-08" db="UniProtKB">
        <authorList>
            <consortium name="Ensembl"/>
        </authorList>
    </citation>
    <scope>IDENTIFICATION</scope>
</reference>
<protein>
    <submittedName>
        <fullName evidence="3">Actinodin1</fullName>
    </submittedName>
</protein>
<dbReference type="Ensembl" id="ENSCSET00000029829.1">
    <property type="protein sequence ID" value="ENSCSEP00000029428.1"/>
    <property type="gene ID" value="ENSCSEG00000018848.1"/>
</dbReference>
<keyword evidence="4" id="KW-1185">Reference proteome</keyword>
<dbReference type="InParanoid" id="A0A3P8WPQ0"/>
<evidence type="ECO:0000256" key="1">
    <source>
        <dbReference type="SAM" id="MobiDB-lite"/>
    </source>
</evidence>
<dbReference type="GeneID" id="103377315"/>
<organism evidence="3 4">
    <name type="scientific">Cynoglossus semilaevis</name>
    <name type="common">Tongue sole</name>
    <dbReference type="NCBI Taxonomy" id="244447"/>
    <lineage>
        <taxon>Eukaryota</taxon>
        <taxon>Metazoa</taxon>
        <taxon>Chordata</taxon>
        <taxon>Craniata</taxon>
        <taxon>Vertebrata</taxon>
        <taxon>Euteleostomi</taxon>
        <taxon>Actinopterygii</taxon>
        <taxon>Neopterygii</taxon>
        <taxon>Teleostei</taxon>
        <taxon>Neoteleostei</taxon>
        <taxon>Acanthomorphata</taxon>
        <taxon>Carangaria</taxon>
        <taxon>Pleuronectiformes</taxon>
        <taxon>Pleuronectoidei</taxon>
        <taxon>Cynoglossidae</taxon>
        <taxon>Cynoglossinae</taxon>
        <taxon>Cynoglossus</taxon>
    </lineage>
</organism>
<sequence length="648" mass="72296">MAGGRRTSFCGVFITAALALMLLPALVSAGPVGQKTKRDAGDSIRETAEAAAEHRRLIRNRRNISWYNQHSDFWNWYKFFSDNNNQEAVHEMDRIYLAYLQNKNRAEGRRSYKAYLRHLGDVYKSCSESDDPKCVSSHTSRPKSKPEPPKPAPVKTCDPTKDAYCLYAALLQGKDPYKPLVLPAAAAPAPVPVKGPACQYIRTAAQAKDPQSGYYYYAPSSTPFLSKEQKAELLRICAADDVECLQYHLRAAYGYSPSAGSLPSYAHLGCDPKKDSNCRPKQVQKAPSGLYLQYPNCDPLRDPYCAYAASLVAPRAPNPPAAAGPGSCNPLYEDNCNPLTATKFATPPDAYPNEESDDAASIRAAPSSEQYNDPYAMFRDAQANANRGSDPYAMYHQASAPPSAPANDPYALLRRHMAQAQATDPYAPRMEAAPESNPNDPFSAMREAATALHRRGHTNPRQQFPYSNPSFEEPARQERHPLGPPGKTKEGYDCYIGYDRECYPVKPSNPRSGGQRHSPHHAEAYEPHVNADGTRRGVLEPANPDCDPEYDRDCRLRRYEPEEAHAEALPEQQAEEDHNQGAAESLHYQEQQEQDQYEPYQSGQEEPHMSYPSHPQGIPSLQDIMRLYGDQNQEQGDHRGYADDYRKK</sequence>
<dbReference type="RefSeq" id="XP_008306303.1">
    <property type="nucleotide sequence ID" value="XM_008308081.3"/>
</dbReference>
<dbReference type="OrthoDB" id="8682554at2759"/>
<feature type="compositionally biased region" description="Basic and acidic residues" evidence="1">
    <location>
        <begin position="635"/>
        <end position="648"/>
    </location>
</feature>
<dbReference type="AlphaFoldDB" id="A0A3P8WPQ0"/>
<dbReference type="Proteomes" id="UP000265120">
    <property type="component" value="Chromosome 3"/>
</dbReference>
<reference evidence="3 4" key="1">
    <citation type="journal article" date="2014" name="Nat. Genet.">
        <title>Whole-genome sequence of a flatfish provides insights into ZW sex chromosome evolution and adaptation to a benthic lifestyle.</title>
        <authorList>
            <person name="Chen S."/>
            <person name="Zhang G."/>
            <person name="Shao C."/>
            <person name="Huang Q."/>
            <person name="Liu G."/>
            <person name="Zhang P."/>
            <person name="Song W."/>
            <person name="An N."/>
            <person name="Chalopin D."/>
            <person name="Volff J.N."/>
            <person name="Hong Y."/>
            <person name="Li Q."/>
            <person name="Sha Z."/>
            <person name="Zhou H."/>
            <person name="Xie M."/>
            <person name="Yu Q."/>
            <person name="Liu Y."/>
            <person name="Xiang H."/>
            <person name="Wang N."/>
            <person name="Wu K."/>
            <person name="Yang C."/>
            <person name="Zhou Q."/>
            <person name="Liao X."/>
            <person name="Yang L."/>
            <person name="Hu Q."/>
            <person name="Zhang J."/>
            <person name="Meng L."/>
            <person name="Jin L."/>
            <person name="Tian Y."/>
            <person name="Lian J."/>
            <person name="Yang J."/>
            <person name="Miao G."/>
            <person name="Liu S."/>
            <person name="Liang Z."/>
            <person name="Yan F."/>
            <person name="Li Y."/>
            <person name="Sun B."/>
            <person name="Zhang H."/>
            <person name="Zhang J."/>
            <person name="Zhu Y."/>
            <person name="Du M."/>
            <person name="Zhao Y."/>
            <person name="Schartl M."/>
            <person name="Tang Q."/>
            <person name="Wang J."/>
        </authorList>
    </citation>
    <scope>NUCLEOTIDE SEQUENCE</scope>
</reference>
<dbReference type="KEGG" id="csem:103377315"/>
<reference evidence="3" key="3">
    <citation type="submission" date="2025-09" db="UniProtKB">
        <authorList>
            <consortium name="Ensembl"/>
        </authorList>
    </citation>
    <scope>IDENTIFICATION</scope>
</reference>
<dbReference type="OMA" id="EEPHMSY"/>
<evidence type="ECO:0000313" key="3">
    <source>
        <dbReference type="Ensembl" id="ENSCSEP00000029428.1"/>
    </source>
</evidence>